<dbReference type="WBParaSite" id="nRc.2.0.1.t26448-RA">
    <property type="protein sequence ID" value="nRc.2.0.1.t26448-RA"/>
    <property type="gene ID" value="nRc.2.0.1.g26448"/>
</dbReference>
<keyword evidence="2" id="KW-1185">Reference proteome</keyword>
<name>A0A915JK18_ROMCU</name>
<organism evidence="2 3">
    <name type="scientific">Romanomermis culicivorax</name>
    <name type="common">Nematode worm</name>
    <dbReference type="NCBI Taxonomy" id="13658"/>
    <lineage>
        <taxon>Eukaryota</taxon>
        <taxon>Metazoa</taxon>
        <taxon>Ecdysozoa</taxon>
        <taxon>Nematoda</taxon>
        <taxon>Enoplea</taxon>
        <taxon>Dorylaimia</taxon>
        <taxon>Mermithida</taxon>
        <taxon>Mermithoidea</taxon>
        <taxon>Mermithidae</taxon>
        <taxon>Romanomermis</taxon>
    </lineage>
</organism>
<evidence type="ECO:0000256" key="1">
    <source>
        <dbReference type="SAM" id="MobiDB-lite"/>
    </source>
</evidence>
<proteinExistence type="predicted"/>
<sequence length="20" mass="1902">MVTGATLSLDSTSMTGTASA</sequence>
<dbReference type="Proteomes" id="UP000887565">
    <property type="component" value="Unplaced"/>
</dbReference>
<evidence type="ECO:0000313" key="2">
    <source>
        <dbReference type="Proteomes" id="UP000887565"/>
    </source>
</evidence>
<dbReference type="AlphaFoldDB" id="A0A915JK18"/>
<feature type="region of interest" description="Disordered" evidence="1">
    <location>
        <begin position="1"/>
        <end position="20"/>
    </location>
</feature>
<evidence type="ECO:0000313" key="3">
    <source>
        <dbReference type="WBParaSite" id="nRc.2.0.1.t26448-RA"/>
    </source>
</evidence>
<reference evidence="3" key="1">
    <citation type="submission" date="2022-11" db="UniProtKB">
        <authorList>
            <consortium name="WormBaseParasite"/>
        </authorList>
    </citation>
    <scope>IDENTIFICATION</scope>
</reference>
<accession>A0A915JK18</accession>
<protein>
    <submittedName>
        <fullName evidence="3">Uncharacterized protein</fullName>
    </submittedName>
</protein>